<feature type="region of interest" description="Disordered" evidence="5">
    <location>
        <begin position="575"/>
        <end position="600"/>
    </location>
</feature>
<feature type="domain" description="Sgo0707 N-terminal" evidence="11">
    <location>
        <begin position="1"/>
        <end position="240"/>
    </location>
</feature>
<feature type="domain" description="SHIRT" evidence="10">
    <location>
        <begin position="386"/>
        <end position="467"/>
    </location>
</feature>
<dbReference type="NCBIfam" id="TIGR01451">
    <property type="entry name" value="B_ant_repeat"/>
    <property type="match status" value="2"/>
</dbReference>
<dbReference type="Proteomes" id="UP000193633">
    <property type="component" value="Unassembled WGS sequence"/>
</dbReference>
<dbReference type="Gene3D" id="2.60.40.740">
    <property type="match status" value="3"/>
</dbReference>
<sequence>MEILSQNGSVVKDVVPANGNWKNSTVFSLKVDKTKENQDFSEPLALKFTNAGTVYDKVVDVYITVNSVTTHLASKNGDYNNSAKTVVPFLTVDENWGTKSIQIMDYIYPSHPTVTHDMYQTYWFDANVTAELRYQDGTPCDLKMVMNPSDIDVISRGLKESFSLYNIDNTIDKIVENNANNLNESTSGNKTTWLPTNPAGTSGDWNEHNITGLAVRSVDNKMSFSYGTTAVCGGLFGFYTEVPSTPPTKEVDKNAITPVVGQELTYTTKYKMPVPGKDVIDDLTSMKMIDTFDERLDYKSLTVQLEGQTLTEGTDYTVTVEKQKVTVTIDQKHLKRGNGGQNYTITYKTVTNDKILQNGTEIENRVTQEIDNVPSHSNTVTTKVLYKKTHEFISGTPDKTLPQAVLDLLPADQLNIPNGTTVTPDQPKNGITKVSVPEGNWVFKGYDKNSEVINNKDAHFIGKWVIEEYTKPVKDVQNDSGTTINGKAVQPGDVLTYTIKYTNTTDSDRDVTITDTIPKLTTYVDNSADNSGAYADGKLTWVKRVLKDETFVVTFKVRVNENVDGEEIINTGHVSDGLMDVDTNPTNNPTPKKPKKDVVNDSNISIDGEKVQWGQVLTYTVTYQNTTGESRDVTITDTIPKYTTYIEDSVDNEGTFTNGKITWTKNVANGEIFKVSFKVKVNDDANDKLIENTAQVASGDNEVKTNTTKNSTPTRTSVKVTKVWDDYNDKYKKRPQSIVVNLLADGEVIQTTTIVADANGNWMHEFTNLPEYTSNDKKIDYTVSEDVVKGYDTTYSANNNGNITITNTVQKEYGLPGTGGKGVLLYMIVGGIMIVVSVILLVLRRKQHVRKY</sequence>
<evidence type="ECO:0000259" key="9">
    <source>
        <dbReference type="Pfam" id="PF05738"/>
    </source>
</evidence>
<keyword evidence="6" id="KW-0472">Membrane</keyword>
<dbReference type="Pfam" id="PF01345">
    <property type="entry name" value="DUF11"/>
    <property type="match status" value="2"/>
</dbReference>
<feature type="domain" description="CNA-B" evidence="9">
    <location>
        <begin position="718"/>
        <end position="808"/>
    </location>
</feature>
<dbReference type="CDD" id="cd00222">
    <property type="entry name" value="CollagenBindB"/>
    <property type="match status" value="1"/>
</dbReference>
<evidence type="ECO:0000256" key="3">
    <source>
        <dbReference type="ARBA" id="ARBA00022729"/>
    </source>
</evidence>
<evidence type="ECO:0000256" key="6">
    <source>
        <dbReference type="SAM" id="Phobius"/>
    </source>
</evidence>
<proteinExistence type="predicted"/>
<dbReference type="PANTHER" id="PTHR34819:SF3">
    <property type="entry name" value="CELL SURFACE PROTEIN"/>
    <property type="match status" value="1"/>
</dbReference>
<dbReference type="InterPro" id="IPR019931">
    <property type="entry name" value="LPXTG_anchor"/>
</dbReference>
<evidence type="ECO:0000313" key="13">
    <source>
        <dbReference type="EMBL" id="ORO39898.1"/>
    </source>
</evidence>
<evidence type="ECO:0000256" key="1">
    <source>
        <dbReference type="ARBA" id="ARBA00022512"/>
    </source>
</evidence>
<dbReference type="Pfam" id="PF18873">
    <property type="entry name" value="Sgo0707_N1"/>
    <property type="match status" value="1"/>
</dbReference>
<dbReference type="Pfam" id="PF00746">
    <property type="entry name" value="Gram_pos_anchor"/>
    <property type="match status" value="1"/>
</dbReference>
<gene>
    <name evidence="13" type="ORF">B7728_05910</name>
</gene>
<dbReference type="InterPro" id="IPR046473">
    <property type="entry name" value="Sgo0707-like_N2"/>
</dbReference>
<reference evidence="13 14" key="1">
    <citation type="journal article" date="2016" name="Eur. J. Clin. Microbiol. Infect. Dis.">
        <title>Whole genome sequencing as a tool for phylogenetic analysis of clinical strains of Mitis group streptococci.</title>
        <authorList>
            <person name="Rasmussen L.H."/>
            <person name="Dargis R."/>
            <person name="Hojholt K."/>
            <person name="Christensen J.J."/>
            <person name="Skovgaard O."/>
            <person name="Justesen U.S."/>
            <person name="Rosenvinge F.S."/>
            <person name="Moser C."/>
            <person name="Lukjancenko O."/>
            <person name="Rasmussen S."/>
            <person name="Nielsen X.C."/>
        </authorList>
    </citation>
    <scope>NUCLEOTIDE SEQUENCE [LARGE SCALE GENOMIC DNA]</scope>
    <source>
        <strain evidence="13 14">OD_339823_10</strain>
    </source>
</reference>
<evidence type="ECO:0000256" key="5">
    <source>
        <dbReference type="SAM" id="MobiDB-lite"/>
    </source>
</evidence>
<keyword evidence="3" id="KW-0732">Signal</keyword>
<evidence type="ECO:0000259" key="12">
    <source>
        <dbReference type="Pfam" id="PF20623"/>
    </source>
</evidence>
<dbReference type="EMBL" id="NCUD01000045">
    <property type="protein sequence ID" value="ORO39898.1"/>
    <property type="molecule type" value="Genomic_DNA"/>
</dbReference>
<organism evidence="13 14">
    <name type="scientific">Streptococcus oralis subsp. tigurinus</name>
    <dbReference type="NCBI Taxonomy" id="1077464"/>
    <lineage>
        <taxon>Bacteria</taxon>
        <taxon>Bacillati</taxon>
        <taxon>Bacillota</taxon>
        <taxon>Bacilli</taxon>
        <taxon>Lactobacillales</taxon>
        <taxon>Streptococcaceae</taxon>
        <taxon>Streptococcus</taxon>
    </lineage>
</organism>
<evidence type="ECO:0000259" key="10">
    <source>
        <dbReference type="Pfam" id="PF18655"/>
    </source>
</evidence>
<dbReference type="Pfam" id="PF20623">
    <property type="entry name" value="Sgo0707_N2"/>
    <property type="match status" value="1"/>
</dbReference>
<evidence type="ECO:0000256" key="4">
    <source>
        <dbReference type="ARBA" id="ARBA00023088"/>
    </source>
</evidence>
<comment type="caution">
    <text evidence="13">The sequence shown here is derived from an EMBL/GenBank/DDBJ whole genome shotgun (WGS) entry which is preliminary data.</text>
</comment>
<feature type="domain" description="DUF11" evidence="8">
    <location>
        <begin position="606"/>
        <end position="711"/>
    </location>
</feature>
<dbReference type="InterPro" id="IPR001434">
    <property type="entry name" value="OmcB-like_DUF11"/>
</dbReference>
<protein>
    <recommendedName>
        <fullName evidence="15">Collagen adhesin</fullName>
    </recommendedName>
</protein>
<dbReference type="InterPro" id="IPR008454">
    <property type="entry name" value="Collagen-bd_Cna-like_B-typ_dom"/>
</dbReference>
<accession>A0A1X1FZQ8</accession>
<dbReference type="SUPFAM" id="SSF49478">
    <property type="entry name" value="Cna protein B-type domain"/>
    <property type="match status" value="1"/>
</dbReference>
<name>A0A1X1FZQ8_STROR</name>
<feature type="compositionally biased region" description="Low complexity" evidence="5">
    <location>
        <begin position="580"/>
        <end position="590"/>
    </location>
</feature>
<feature type="transmembrane region" description="Helical" evidence="6">
    <location>
        <begin position="823"/>
        <end position="843"/>
    </location>
</feature>
<evidence type="ECO:0000259" key="11">
    <source>
        <dbReference type="Pfam" id="PF18873"/>
    </source>
</evidence>
<dbReference type="PANTHER" id="PTHR34819">
    <property type="entry name" value="LARGE CYSTEINE-RICH PERIPLASMIC PROTEIN OMCB"/>
    <property type="match status" value="1"/>
</dbReference>
<evidence type="ECO:0000259" key="7">
    <source>
        <dbReference type="Pfam" id="PF00746"/>
    </source>
</evidence>
<feature type="domain" description="Sgo0707-like N2" evidence="12">
    <location>
        <begin position="245"/>
        <end position="383"/>
    </location>
</feature>
<evidence type="ECO:0000259" key="8">
    <source>
        <dbReference type="Pfam" id="PF01345"/>
    </source>
</evidence>
<dbReference type="NCBIfam" id="TIGR01167">
    <property type="entry name" value="LPXTG_anchor"/>
    <property type="match status" value="1"/>
</dbReference>
<feature type="domain" description="Gram-positive cocci surface proteins LPxTG" evidence="7">
    <location>
        <begin position="815"/>
        <end position="847"/>
    </location>
</feature>
<dbReference type="InterPro" id="IPR047589">
    <property type="entry name" value="DUF11_rpt"/>
</dbReference>
<dbReference type="InterPro" id="IPR051172">
    <property type="entry name" value="Chlamydia_OmcB"/>
</dbReference>
<keyword evidence="4" id="KW-0572">Peptidoglycan-anchor</keyword>
<dbReference type="InterPro" id="IPR043630">
    <property type="entry name" value="Sgo0707_N1"/>
</dbReference>
<feature type="domain" description="DUF11" evidence="8">
    <location>
        <begin position="483"/>
        <end position="588"/>
    </location>
</feature>
<dbReference type="AlphaFoldDB" id="A0A1X1FZQ8"/>
<evidence type="ECO:0000256" key="2">
    <source>
        <dbReference type="ARBA" id="ARBA00022525"/>
    </source>
</evidence>
<keyword evidence="6" id="KW-1133">Transmembrane helix</keyword>
<keyword evidence="1" id="KW-0134">Cell wall</keyword>
<keyword evidence="6" id="KW-0812">Transmembrane</keyword>
<dbReference type="Gene3D" id="2.60.40.1140">
    <property type="entry name" value="Collagen-binding surface protein Cna, B-type domain"/>
    <property type="match status" value="1"/>
</dbReference>
<evidence type="ECO:0000313" key="14">
    <source>
        <dbReference type="Proteomes" id="UP000193633"/>
    </source>
</evidence>
<dbReference type="Pfam" id="PF18655">
    <property type="entry name" value="SHIRT"/>
    <property type="match status" value="1"/>
</dbReference>
<keyword evidence="2" id="KW-0964">Secreted</keyword>
<evidence type="ECO:0008006" key="15">
    <source>
        <dbReference type="Google" id="ProtNLM"/>
    </source>
</evidence>
<dbReference type="Pfam" id="PF05738">
    <property type="entry name" value="Cna_B"/>
    <property type="match status" value="1"/>
</dbReference>
<dbReference type="InterPro" id="IPR041030">
    <property type="entry name" value="SHIRT"/>
</dbReference>